<accession>A0A0V7ZC85</accession>
<name>A0A0V7ZC85_9CYAN</name>
<evidence type="ECO:0000313" key="2">
    <source>
        <dbReference type="EMBL" id="KST62119.1"/>
    </source>
</evidence>
<comment type="caution">
    <text evidence="2">The sequence shown here is derived from an EMBL/GenBank/DDBJ whole genome shotgun (WGS) entry which is preliminary data.</text>
</comment>
<dbReference type="InterPro" id="IPR036188">
    <property type="entry name" value="FAD/NAD-bd_sf"/>
</dbReference>
<keyword evidence="3" id="KW-1185">Reference proteome</keyword>
<dbReference type="SUPFAM" id="SSF51905">
    <property type="entry name" value="FAD/NAD(P)-binding domain"/>
    <property type="match status" value="1"/>
</dbReference>
<dbReference type="InterPro" id="IPR050982">
    <property type="entry name" value="Auxin_biosynth/cation_transpt"/>
</dbReference>
<dbReference type="GO" id="GO:0036503">
    <property type="term" value="P:ERAD pathway"/>
    <property type="evidence" value="ECO:0007669"/>
    <property type="project" value="TreeGrafter"/>
</dbReference>
<gene>
    <name evidence="2" type="ORF">BC008_37345</name>
</gene>
<dbReference type="GO" id="GO:0004497">
    <property type="term" value="F:monooxygenase activity"/>
    <property type="evidence" value="ECO:0007669"/>
    <property type="project" value="TreeGrafter"/>
</dbReference>
<dbReference type="GO" id="GO:0050660">
    <property type="term" value="F:flavin adenine dinucleotide binding"/>
    <property type="evidence" value="ECO:0007669"/>
    <property type="project" value="TreeGrafter"/>
</dbReference>
<proteinExistence type="predicted"/>
<evidence type="ECO:0000313" key="3">
    <source>
        <dbReference type="Proteomes" id="UP000053372"/>
    </source>
</evidence>
<evidence type="ECO:0008006" key="4">
    <source>
        <dbReference type="Google" id="ProtNLM"/>
    </source>
</evidence>
<organism evidence="2 3">
    <name type="scientific">Mastigocoleus testarum BC008</name>
    <dbReference type="NCBI Taxonomy" id="371196"/>
    <lineage>
        <taxon>Bacteria</taxon>
        <taxon>Bacillati</taxon>
        <taxon>Cyanobacteriota</taxon>
        <taxon>Cyanophyceae</taxon>
        <taxon>Nostocales</taxon>
        <taxon>Hapalosiphonaceae</taxon>
        <taxon>Mastigocoleus</taxon>
    </lineage>
</organism>
<dbReference type="Pfam" id="PF13738">
    <property type="entry name" value="Pyr_redox_3"/>
    <property type="match status" value="1"/>
</dbReference>
<dbReference type="PANTHER" id="PTHR43539:SF23">
    <property type="entry name" value="FAD-DEPENDENT OXIDOREDUCTASE DOMAIN-CONTAINING PROTEIN 2"/>
    <property type="match status" value="1"/>
</dbReference>
<protein>
    <recommendedName>
        <fullName evidence="4">Pyridine nucleotide-disulfide oxidoreductase</fullName>
    </recommendedName>
</protein>
<dbReference type="AlphaFoldDB" id="A0A0V7ZC85"/>
<dbReference type="PRINTS" id="PR00368">
    <property type="entry name" value="FADPNR"/>
</dbReference>
<dbReference type="EMBL" id="LMTZ01000162">
    <property type="protein sequence ID" value="KST62119.1"/>
    <property type="molecule type" value="Genomic_DNA"/>
</dbReference>
<evidence type="ECO:0000256" key="1">
    <source>
        <dbReference type="ARBA" id="ARBA00023002"/>
    </source>
</evidence>
<reference evidence="2 3" key="1">
    <citation type="journal article" date="2015" name="Genome Announc.">
        <title>Draft Genome of the Euendolithic (true boring) Cyanobacterium Mastigocoleus testarum strain BC008.</title>
        <authorList>
            <person name="Guida B.S."/>
            <person name="Garcia-Pichel F."/>
        </authorList>
    </citation>
    <scope>NUCLEOTIDE SEQUENCE [LARGE SCALE GENOMIC DNA]</scope>
    <source>
        <strain evidence="2 3">BC008</strain>
    </source>
</reference>
<dbReference type="OrthoDB" id="9778740at2"/>
<dbReference type="Proteomes" id="UP000053372">
    <property type="component" value="Unassembled WGS sequence"/>
</dbReference>
<dbReference type="PANTHER" id="PTHR43539">
    <property type="entry name" value="FLAVIN-BINDING MONOOXYGENASE-LIKE PROTEIN (AFU_ORTHOLOGUE AFUA_4G09220)"/>
    <property type="match status" value="1"/>
</dbReference>
<dbReference type="Gene3D" id="3.50.50.60">
    <property type="entry name" value="FAD/NAD(P)-binding domain"/>
    <property type="match status" value="2"/>
</dbReference>
<sequence length="554" mass="64059">MLTECIYHKYLVIGAGPAGLQMGYFLQQNQCDYLILEKSDLIASFFRTLPRSRKLISFNRVHSVFEDPEILLRWDWNSLLTDDYSFLFRNFSHRLYPFADELVSYLQAFAKEFHLNICHNNAIAKIHKTSKSLFKLQTTQGKAYVCQILIIATGLGKPYIPNIPGIEAVEHYETVSMDSETYAGQRVLVIGKGNSAFEIADVALESAAIVHVASPSSITLAYNSRHPGHLRANYSRLLDAYHLKTLNGMLDCHIHNIERQADSTFLVTVTYVHAGGEVEEFVYDRVIRCTGFQLDLSFYDTNCKPETILGGRLPAITPYWESNNVSNLFFAGTLMQGRDFKRSSSAFIDGFRYNIRTLSRYLLNRYEQQPIPVQTLQVTPYDVSCAILERVCRTSALWAQFGYLCDVFVIRDAVINWYEELPLEALKEGEFATELHYYSLTFEWGKWEGDVMAIERYPHFDLAHKSVFLHPIIRRYSYGELVSEHHILEDLFGVYASHRERGTVRTRSGRKIRQYHKEMHEQPLRQYFEREFIREYSCINQAFARKTGFTAPSL</sequence>
<keyword evidence="1" id="KW-0560">Oxidoreductase</keyword>
<dbReference type="RefSeq" id="WP_058184774.1">
    <property type="nucleotide sequence ID" value="NZ_LMTZ01000162.1"/>
</dbReference>